<comment type="caution">
    <text evidence="2">The sequence shown here is derived from an EMBL/GenBank/DDBJ whole genome shotgun (WGS) entry which is preliminary data.</text>
</comment>
<evidence type="ECO:0000313" key="2">
    <source>
        <dbReference type="EMBL" id="NYH79768.1"/>
    </source>
</evidence>
<dbReference type="EMBL" id="JACBYW010000005">
    <property type="protein sequence ID" value="NYH79768.1"/>
    <property type="molecule type" value="Genomic_DNA"/>
</dbReference>
<evidence type="ECO:0000313" key="3">
    <source>
        <dbReference type="Proteomes" id="UP000548304"/>
    </source>
</evidence>
<feature type="domain" description="DUF397" evidence="1">
    <location>
        <begin position="7"/>
        <end position="60"/>
    </location>
</feature>
<dbReference type="AlphaFoldDB" id="A0A852YZZ0"/>
<proteinExistence type="predicted"/>
<accession>A0A852YZZ0</accession>
<sequence length="66" mass="7153">MTDLLSATWRKSSYSGTSGQCVEVADYLDAVTAVRDSKDPTGSALVFDRTSFTGFLESVKIGELDR</sequence>
<gene>
    <name evidence="2" type="ORF">FHR84_003106</name>
</gene>
<dbReference type="Proteomes" id="UP000548304">
    <property type="component" value="Unassembled WGS sequence"/>
</dbReference>
<protein>
    <recommendedName>
        <fullName evidence="1">DUF397 domain-containing protein</fullName>
    </recommendedName>
</protein>
<reference evidence="2 3" key="1">
    <citation type="submission" date="2020-07" db="EMBL/GenBank/DDBJ databases">
        <title>Genomic Encyclopedia of Type Strains, Phase III (KMG-III): the genomes of soil and plant-associated and newly described type strains.</title>
        <authorList>
            <person name="Whitman W."/>
        </authorList>
    </citation>
    <scope>NUCLEOTIDE SEQUENCE [LARGE SCALE GENOMIC DNA]</scope>
    <source>
        <strain evidence="2 3">CECT 8576</strain>
    </source>
</reference>
<dbReference type="InterPro" id="IPR007278">
    <property type="entry name" value="DUF397"/>
</dbReference>
<keyword evidence="3" id="KW-1185">Reference proteome</keyword>
<evidence type="ECO:0000259" key="1">
    <source>
        <dbReference type="Pfam" id="PF04149"/>
    </source>
</evidence>
<name>A0A852YZZ0_9ACTN</name>
<dbReference type="Pfam" id="PF04149">
    <property type="entry name" value="DUF397"/>
    <property type="match status" value="1"/>
</dbReference>
<dbReference type="RefSeq" id="WP_179536138.1">
    <property type="nucleotide sequence ID" value="NZ_JACBYW010000005.1"/>
</dbReference>
<organism evidence="2 3">
    <name type="scientific">Actinopolyspora biskrensis</name>
    <dbReference type="NCBI Taxonomy" id="1470178"/>
    <lineage>
        <taxon>Bacteria</taxon>
        <taxon>Bacillati</taxon>
        <taxon>Actinomycetota</taxon>
        <taxon>Actinomycetes</taxon>
        <taxon>Actinopolysporales</taxon>
        <taxon>Actinopolysporaceae</taxon>
        <taxon>Actinopolyspora</taxon>
    </lineage>
</organism>